<dbReference type="HAMAP" id="MF_01151">
    <property type="entry name" value="GrpE"/>
    <property type="match status" value="1"/>
</dbReference>
<dbReference type="GO" id="GO:0005737">
    <property type="term" value="C:cytoplasm"/>
    <property type="evidence" value="ECO:0007669"/>
    <property type="project" value="UniProtKB-SubCell"/>
</dbReference>
<dbReference type="Pfam" id="PF01025">
    <property type="entry name" value="GrpE"/>
    <property type="match status" value="1"/>
</dbReference>
<comment type="subunit">
    <text evidence="3 10">Homodimer.</text>
</comment>
<evidence type="ECO:0000256" key="2">
    <source>
        <dbReference type="ARBA" id="ARBA00009054"/>
    </source>
</evidence>
<dbReference type="PANTHER" id="PTHR21237:SF23">
    <property type="entry name" value="GRPE PROTEIN HOMOLOG, MITOCHONDRIAL"/>
    <property type="match status" value="1"/>
</dbReference>
<sequence length="204" mass="21786">MANKKNPNPPEGEDGKNGKDEPTTPETPGEELIEAEGPDIETSFTDEDLAFLTGQTAEAPAASENVDVALEHLADLKRVQAEFANYRKRVDRERAASREVVIAEVVKSLLPVLDDLALAEAHGDLEDGPMAVIAQKLRAGLDKFGLSLVGAKGDVFDPHLHEALVQLPTPDVTVNTVADVIAPGYKLGERLLRPAKVAVSVPAE</sequence>
<dbReference type="GO" id="GO:0000774">
    <property type="term" value="F:adenyl-nucleotide exchange factor activity"/>
    <property type="evidence" value="ECO:0007669"/>
    <property type="project" value="InterPro"/>
</dbReference>
<reference evidence="14 15" key="1">
    <citation type="submission" date="2019-08" db="EMBL/GenBank/DDBJ databases">
        <title>Bacterial whole genome sequence for Glaciihabitans sp. CHu50b-6-2.</title>
        <authorList>
            <person name="Jin L."/>
        </authorList>
    </citation>
    <scope>NUCLEOTIDE SEQUENCE [LARGE SCALE GENOMIC DNA]</scope>
    <source>
        <strain evidence="14 15">CHu50b-6-2</strain>
    </source>
</reference>
<evidence type="ECO:0000256" key="10">
    <source>
        <dbReference type="HAMAP-Rule" id="MF_01151"/>
    </source>
</evidence>
<evidence type="ECO:0000256" key="12">
    <source>
        <dbReference type="RuleBase" id="RU004478"/>
    </source>
</evidence>
<feature type="compositionally biased region" description="Acidic residues" evidence="13">
    <location>
        <begin position="28"/>
        <end position="39"/>
    </location>
</feature>
<dbReference type="CDD" id="cd00446">
    <property type="entry name" value="GrpE"/>
    <property type="match status" value="1"/>
</dbReference>
<keyword evidence="5 10" id="KW-0346">Stress response</keyword>
<dbReference type="Gene3D" id="2.30.22.10">
    <property type="entry name" value="Head domain of nucleotide exchange factor GrpE"/>
    <property type="match status" value="1"/>
</dbReference>
<keyword evidence="15" id="KW-1185">Reference proteome</keyword>
<dbReference type="SUPFAM" id="SSF58014">
    <property type="entry name" value="Coiled-coil domain of nucleotide exchange factor GrpE"/>
    <property type="match status" value="1"/>
</dbReference>
<dbReference type="InterPro" id="IPR009012">
    <property type="entry name" value="GrpE_head"/>
</dbReference>
<dbReference type="Proteomes" id="UP000321379">
    <property type="component" value="Unassembled WGS sequence"/>
</dbReference>
<evidence type="ECO:0000313" key="15">
    <source>
        <dbReference type="Proteomes" id="UP000321379"/>
    </source>
</evidence>
<keyword evidence="4 10" id="KW-0963">Cytoplasm</keyword>
<dbReference type="AlphaFoldDB" id="A0A5C8UJS5"/>
<evidence type="ECO:0000256" key="1">
    <source>
        <dbReference type="ARBA" id="ARBA00004496"/>
    </source>
</evidence>
<comment type="function">
    <text evidence="7 10 11">Participates actively in the response to hyperosmotic and heat shock by preventing the aggregation of stress-denatured proteins, in association with DnaK and GrpE. It is the nucleotide exchange factor for DnaK and may function as a thermosensor. Unfolded proteins bind initially to DnaJ; upon interaction with the DnaJ-bound protein, DnaK hydrolyzes its bound ATP, resulting in the formation of a stable complex. GrpE releases ADP from DnaK; ATP binding to DnaK triggers the release of the substrate protein, thus completing the reaction cycle. Several rounds of ATP-dependent interactions between DnaJ, DnaK and GrpE are required for fully efficient folding.</text>
</comment>
<keyword evidence="6 10" id="KW-0143">Chaperone</keyword>
<dbReference type="GO" id="GO:0006457">
    <property type="term" value="P:protein folding"/>
    <property type="evidence" value="ECO:0007669"/>
    <property type="project" value="InterPro"/>
</dbReference>
<dbReference type="InterPro" id="IPR013805">
    <property type="entry name" value="GrpE_CC"/>
</dbReference>
<evidence type="ECO:0000256" key="11">
    <source>
        <dbReference type="RuleBase" id="RU000639"/>
    </source>
</evidence>
<protein>
    <recommendedName>
        <fullName evidence="8 10">Protein GrpE</fullName>
    </recommendedName>
    <alternativeName>
        <fullName evidence="9 10">HSP-70 cofactor</fullName>
    </alternativeName>
</protein>
<comment type="similarity">
    <text evidence="2 10 12">Belongs to the GrpE family.</text>
</comment>
<evidence type="ECO:0000256" key="13">
    <source>
        <dbReference type="SAM" id="MobiDB-lite"/>
    </source>
</evidence>
<dbReference type="RefSeq" id="WP_147784826.1">
    <property type="nucleotide sequence ID" value="NZ_VRMG01000012.1"/>
</dbReference>
<dbReference type="GO" id="GO:0051082">
    <property type="term" value="F:unfolded protein binding"/>
    <property type="evidence" value="ECO:0007669"/>
    <property type="project" value="TreeGrafter"/>
</dbReference>
<comment type="caution">
    <text evidence="14">The sequence shown here is derived from an EMBL/GenBank/DDBJ whole genome shotgun (WGS) entry which is preliminary data.</text>
</comment>
<organism evidence="14 15">
    <name type="scientific">Lacisediminihabitans profunda</name>
    <dbReference type="NCBI Taxonomy" id="2594790"/>
    <lineage>
        <taxon>Bacteria</taxon>
        <taxon>Bacillati</taxon>
        <taxon>Actinomycetota</taxon>
        <taxon>Actinomycetes</taxon>
        <taxon>Micrococcales</taxon>
        <taxon>Microbacteriaceae</taxon>
        <taxon>Lacisediminihabitans</taxon>
    </lineage>
</organism>
<evidence type="ECO:0000256" key="7">
    <source>
        <dbReference type="ARBA" id="ARBA00053401"/>
    </source>
</evidence>
<dbReference type="FunFam" id="2.30.22.10:FF:000001">
    <property type="entry name" value="Protein GrpE"/>
    <property type="match status" value="1"/>
</dbReference>
<feature type="compositionally biased region" description="Basic and acidic residues" evidence="13">
    <location>
        <begin position="13"/>
        <end position="22"/>
    </location>
</feature>
<comment type="subcellular location">
    <subcellularLocation>
        <location evidence="1 10">Cytoplasm</location>
    </subcellularLocation>
</comment>
<evidence type="ECO:0000256" key="5">
    <source>
        <dbReference type="ARBA" id="ARBA00023016"/>
    </source>
</evidence>
<dbReference type="EMBL" id="VRMG01000012">
    <property type="protein sequence ID" value="TXN28618.1"/>
    <property type="molecule type" value="Genomic_DNA"/>
</dbReference>
<dbReference type="PRINTS" id="PR00773">
    <property type="entry name" value="GRPEPROTEIN"/>
</dbReference>
<evidence type="ECO:0000256" key="9">
    <source>
        <dbReference type="ARBA" id="ARBA00076414"/>
    </source>
</evidence>
<dbReference type="Gene3D" id="3.90.20.20">
    <property type="match status" value="1"/>
</dbReference>
<feature type="region of interest" description="Disordered" evidence="13">
    <location>
        <begin position="1"/>
        <end position="39"/>
    </location>
</feature>
<accession>A0A5C8UJS5</accession>
<evidence type="ECO:0000256" key="4">
    <source>
        <dbReference type="ARBA" id="ARBA00022490"/>
    </source>
</evidence>
<gene>
    <name evidence="10" type="primary">grpE</name>
    <name evidence="14" type="ORF">FVP33_16655</name>
</gene>
<dbReference type="PANTHER" id="PTHR21237">
    <property type="entry name" value="GRPE PROTEIN"/>
    <property type="match status" value="1"/>
</dbReference>
<dbReference type="GO" id="GO:0042803">
    <property type="term" value="F:protein homodimerization activity"/>
    <property type="evidence" value="ECO:0007669"/>
    <property type="project" value="InterPro"/>
</dbReference>
<evidence type="ECO:0000256" key="8">
    <source>
        <dbReference type="ARBA" id="ARBA00072274"/>
    </source>
</evidence>
<dbReference type="GO" id="GO:0051087">
    <property type="term" value="F:protein-folding chaperone binding"/>
    <property type="evidence" value="ECO:0007669"/>
    <property type="project" value="InterPro"/>
</dbReference>
<evidence type="ECO:0000256" key="3">
    <source>
        <dbReference type="ARBA" id="ARBA00011738"/>
    </source>
</evidence>
<evidence type="ECO:0000313" key="14">
    <source>
        <dbReference type="EMBL" id="TXN28618.1"/>
    </source>
</evidence>
<dbReference type="InterPro" id="IPR000740">
    <property type="entry name" value="GrpE"/>
</dbReference>
<name>A0A5C8UJS5_9MICO</name>
<dbReference type="SUPFAM" id="SSF51064">
    <property type="entry name" value="Head domain of nucleotide exchange factor GrpE"/>
    <property type="match status" value="1"/>
</dbReference>
<evidence type="ECO:0000256" key="6">
    <source>
        <dbReference type="ARBA" id="ARBA00023186"/>
    </source>
</evidence>
<dbReference type="PROSITE" id="PS01071">
    <property type="entry name" value="GRPE"/>
    <property type="match status" value="1"/>
</dbReference>
<proteinExistence type="inferred from homology"/>